<name>A0A1Y4N679_9FIRM</name>
<dbReference type="RefSeq" id="WP_087299842.1">
    <property type="nucleotide sequence ID" value="NZ_NFKP01000003.1"/>
</dbReference>
<keyword evidence="2" id="KW-0732">Signal</keyword>
<proteinExistence type="predicted"/>
<feature type="chain" id="PRO_5039632648" description="Lipoprotein" evidence="2">
    <location>
        <begin position="20"/>
        <end position="310"/>
    </location>
</feature>
<dbReference type="PROSITE" id="PS51257">
    <property type="entry name" value="PROKAR_LIPOPROTEIN"/>
    <property type="match status" value="1"/>
</dbReference>
<comment type="caution">
    <text evidence="3">The sequence shown here is derived from an EMBL/GenBank/DDBJ whole genome shotgun (WGS) entry which is preliminary data.</text>
</comment>
<feature type="signal peptide" evidence="2">
    <location>
        <begin position="1"/>
        <end position="19"/>
    </location>
</feature>
<protein>
    <recommendedName>
        <fullName evidence="5">Lipoprotein</fullName>
    </recommendedName>
</protein>
<feature type="compositionally biased region" description="Polar residues" evidence="1">
    <location>
        <begin position="48"/>
        <end position="63"/>
    </location>
</feature>
<dbReference type="AlphaFoldDB" id="A0A1Y4N679"/>
<gene>
    <name evidence="3" type="ORF">B5F11_04265</name>
</gene>
<dbReference type="Proteomes" id="UP000196386">
    <property type="component" value="Unassembled WGS sequence"/>
</dbReference>
<feature type="region of interest" description="Disordered" evidence="1">
    <location>
        <begin position="34"/>
        <end position="68"/>
    </location>
</feature>
<dbReference type="EMBL" id="NFKP01000003">
    <property type="protein sequence ID" value="OUP70665.1"/>
    <property type="molecule type" value="Genomic_DNA"/>
</dbReference>
<evidence type="ECO:0000313" key="3">
    <source>
        <dbReference type="EMBL" id="OUP70665.1"/>
    </source>
</evidence>
<sequence>MSRKFNALLATVIVAVSLAGCKADTNPNNYQVISEESSKAPSEPAVEQTQESMVSEQENSSNIDQKEEKEIDTAWEEFTTTISIGESGFTTNQAMFLSTPKASYRFGDIESGTGFELVEYGWSEGNNPSGYMVLRIDGLQVRVYPIEGLPVQQGLKNSGGVYYHEVGQLTGNLRKFYAYVQGNSYWLTFEVECGDEFDQEIAVKAVKEASTYFTINSSLSGLYNKPRLKVKIGDYTYCAALGDLPDSGVVVNYDTGELSISSSDDSIIISLFGEKSGYEELDGYSGIYYTSFGSAEFCDRMLNSERFCAC</sequence>
<accession>A0A1Y4N679</accession>
<organism evidence="3 4">
    <name type="scientific">Anaerotruncus colihominis</name>
    <dbReference type="NCBI Taxonomy" id="169435"/>
    <lineage>
        <taxon>Bacteria</taxon>
        <taxon>Bacillati</taxon>
        <taxon>Bacillota</taxon>
        <taxon>Clostridia</taxon>
        <taxon>Eubacteriales</taxon>
        <taxon>Oscillospiraceae</taxon>
        <taxon>Anaerotruncus</taxon>
    </lineage>
</organism>
<evidence type="ECO:0000256" key="1">
    <source>
        <dbReference type="SAM" id="MobiDB-lite"/>
    </source>
</evidence>
<evidence type="ECO:0008006" key="5">
    <source>
        <dbReference type="Google" id="ProtNLM"/>
    </source>
</evidence>
<evidence type="ECO:0000256" key="2">
    <source>
        <dbReference type="SAM" id="SignalP"/>
    </source>
</evidence>
<reference evidence="4" key="1">
    <citation type="submission" date="2017-04" db="EMBL/GenBank/DDBJ databases">
        <title>Function of individual gut microbiota members based on whole genome sequencing of pure cultures obtained from chicken caecum.</title>
        <authorList>
            <person name="Medvecky M."/>
            <person name="Cejkova D."/>
            <person name="Polansky O."/>
            <person name="Karasova D."/>
            <person name="Kubasova T."/>
            <person name="Cizek A."/>
            <person name="Rychlik I."/>
        </authorList>
    </citation>
    <scope>NUCLEOTIDE SEQUENCE [LARGE SCALE GENOMIC DNA]</scope>
    <source>
        <strain evidence="4">An175</strain>
    </source>
</reference>
<evidence type="ECO:0000313" key="4">
    <source>
        <dbReference type="Proteomes" id="UP000196386"/>
    </source>
</evidence>